<gene>
    <name evidence="2" type="ORF">GPZ80_19095</name>
</gene>
<dbReference type="InterPro" id="IPR001387">
    <property type="entry name" value="Cro/C1-type_HTH"/>
</dbReference>
<accession>A0ABR7L990</accession>
<dbReference type="InterPro" id="IPR043917">
    <property type="entry name" value="DUF5753"/>
</dbReference>
<keyword evidence="3" id="KW-1185">Reference proteome</keyword>
<protein>
    <submittedName>
        <fullName evidence="2">Helix-turn-helix domain-containing protein</fullName>
    </submittedName>
</protein>
<dbReference type="CDD" id="cd00093">
    <property type="entry name" value="HTH_XRE"/>
    <property type="match status" value="1"/>
</dbReference>
<evidence type="ECO:0000259" key="1">
    <source>
        <dbReference type="PROSITE" id="PS50943"/>
    </source>
</evidence>
<dbReference type="InterPro" id="IPR010982">
    <property type="entry name" value="Lambda_DNA-bd_dom_sf"/>
</dbReference>
<sequence>MAEPNLRVRVLARALRELRERARMTQQEAGDRLRFTNRKMSRIETGQVPSFHELQAMLDVYGLVSTDWAPYVAMWERAREKGWWHCYGIPDRSYVPLEAQASEIRSFQLGLVHGLLQTEEYVRALFTGAADPARHTEGSIGRGVEIRKRRQRRLIADDPLRLHAIIDHTALRRQLPCMKEQLAHIVMISELDNVTFQVIPPNAGAHSGLGGSFTVLSFSGPDPDLAYVEHIAGFVEIEKEREVRTALQVFDQVASLALNHDESVRLVDRMAAEL</sequence>
<feature type="domain" description="HTH cro/C1-type" evidence="1">
    <location>
        <begin position="15"/>
        <end position="69"/>
    </location>
</feature>
<dbReference type="SMART" id="SM00530">
    <property type="entry name" value="HTH_XRE"/>
    <property type="match status" value="1"/>
</dbReference>
<dbReference type="Pfam" id="PF13560">
    <property type="entry name" value="HTH_31"/>
    <property type="match status" value="1"/>
</dbReference>
<reference evidence="2 3" key="1">
    <citation type="submission" date="2020-06" db="EMBL/GenBank/DDBJ databases">
        <title>Actinokineospora xiongansis sp. nov., isolated from soil of Baiyangdian.</title>
        <authorList>
            <person name="Zhang X."/>
        </authorList>
    </citation>
    <scope>NUCLEOTIDE SEQUENCE [LARGE SCALE GENOMIC DNA]</scope>
    <source>
        <strain evidence="2 3">HBU206404</strain>
    </source>
</reference>
<organism evidence="2 3">
    <name type="scientific">Actinokineospora xionganensis</name>
    <dbReference type="NCBI Taxonomy" id="2684470"/>
    <lineage>
        <taxon>Bacteria</taxon>
        <taxon>Bacillati</taxon>
        <taxon>Actinomycetota</taxon>
        <taxon>Actinomycetes</taxon>
        <taxon>Pseudonocardiales</taxon>
        <taxon>Pseudonocardiaceae</taxon>
        <taxon>Actinokineospora</taxon>
    </lineage>
</organism>
<evidence type="ECO:0000313" key="3">
    <source>
        <dbReference type="Proteomes" id="UP000734823"/>
    </source>
</evidence>
<name>A0ABR7L990_9PSEU</name>
<dbReference type="Gene3D" id="1.10.260.40">
    <property type="entry name" value="lambda repressor-like DNA-binding domains"/>
    <property type="match status" value="1"/>
</dbReference>
<evidence type="ECO:0000313" key="2">
    <source>
        <dbReference type="EMBL" id="MBC6449275.1"/>
    </source>
</evidence>
<dbReference type="RefSeq" id="WP_187221868.1">
    <property type="nucleotide sequence ID" value="NZ_JABVED010000010.1"/>
</dbReference>
<comment type="caution">
    <text evidence="2">The sequence shown here is derived from an EMBL/GenBank/DDBJ whole genome shotgun (WGS) entry which is preliminary data.</text>
</comment>
<dbReference type="PROSITE" id="PS50943">
    <property type="entry name" value="HTH_CROC1"/>
    <property type="match status" value="1"/>
</dbReference>
<dbReference type="EMBL" id="JABVED010000010">
    <property type="protein sequence ID" value="MBC6449275.1"/>
    <property type="molecule type" value="Genomic_DNA"/>
</dbReference>
<proteinExistence type="predicted"/>
<dbReference type="SUPFAM" id="SSF47413">
    <property type="entry name" value="lambda repressor-like DNA-binding domains"/>
    <property type="match status" value="1"/>
</dbReference>
<dbReference type="Proteomes" id="UP000734823">
    <property type="component" value="Unassembled WGS sequence"/>
</dbReference>
<dbReference type="Pfam" id="PF19054">
    <property type="entry name" value="DUF5753"/>
    <property type="match status" value="1"/>
</dbReference>